<dbReference type="RefSeq" id="WP_300448804.1">
    <property type="nucleotide sequence ID" value="NZ_CP145316.1"/>
</dbReference>
<dbReference type="PANTHER" id="PTHR21237:SF23">
    <property type="entry name" value="GRPE PROTEIN HOMOLOG, MITOCHONDRIAL"/>
    <property type="match status" value="1"/>
</dbReference>
<evidence type="ECO:0000313" key="7">
    <source>
        <dbReference type="Proteomes" id="UP001434737"/>
    </source>
</evidence>
<evidence type="ECO:0000256" key="2">
    <source>
        <dbReference type="ARBA" id="ARBA00023186"/>
    </source>
</evidence>
<evidence type="ECO:0000313" key="6">
    <source>
        <dbReference type="EMBL" id="XAM18754.1"/>
    </source>
</evidence>
<comment type="subcellular location">
    <subcellularLocation>
        <location evidence="3">Cytoplasm</location>
    </subcellularLocation>
</comment>
<accession>A0ABZ3F9P1</accession>
<comment type="similarity">
    <text evidence="1 3 4">Belongs to the GrpE family.</text>
</comment>
<comment type="function">
    <text evidence="3">Participates actively in the response to hyperosmotic and heat shock by preventing the aggregation of stress-denatured proteins, in association with DnaK and GrpE. It is the nucleotide exchange factor for DnaK and may function as a thermosensor. Unfolded proteins bind initially to DnaJ; upon interaction with the DnaJ-bound protein, DnaK hydrolyzes its bound ATP, resulting in the formation of a stable complex. GrpE releases ADP from DnaK; ATP binding to DnaK triggers the release of the substrate protein, thus completing the reaction cycle. Several rounds of ATP-dependent interactions between DnaJ, DnaK and GrpE are required for fully efficient folding.</text>
</comment>
<sequence length="180" mass="20567">MQEQENAQDSQEDIESTQTTQEEVSQDSQVAEGAEDYKFKYEELKDQYVRAFADFENTKKRLERDKNQSLEYAYERIMNDLLPVLDTLEKALESAQSNPQAEAIAQGLQLTLESFIKVLNKHGVEVIATDGEFDPNLHECLMQVPSADKNDGEILQTLQKGFVYKQRILRPSMVSVVKNS</sequence>
<dbReference type="InterPro" id="IPR009012">
    <property type="entry name" value="GrpE_head"/>
</dbReference>
<dbReference type="InterPro" id="IPR013805">
    <property type="entry name" value="GrpE_CC"/>
</dbReference>
<keyword evidence="3" id="KW-0963">Cytoplasm</keyword>
<reference evidence="6 7" key="1">
    <citation type="submission" date="2024-02" db="EMBL/GenBank/DDBJ databases">
        <title>Genome and pathogenicity analysis of Helicobacter mastomyrinus isolated from mice.</title>
        <authorList>
            <person name="Zhu L."/>
        </authorList>
    </citation>
    <scope>NUCLEOTIDE SEQUENCE [LARGE SCALE GENOMIC DNA]</scope>
    <source>
        <strain evidence="6 7">Hm-17</strain>
    </source>
</reference>
<comment type="subunit">
    <text evidence="3">Homodimer.</text>
</comment>
<dbReference type="Pfam" id="PF01025">
    <property type="entry name" value="GrpE"/>
    <property type="match status" value="1"/>
</dbReference>
<evidence type="ECO:0000256" key="3">
    <source>
        <dbReference type="HAMAP-Rule" id="MF_01151"/>
    </source>
</evidence>
<dbReference type="SUPFAM" id="SSF51064">
    <property type="entry name" value="Head domain of nucleotide exchange factor GrpE"/>
    <property type="match status" value="1"/>
</dbReference>
<proteinExistence type="inferred from homology"/>
<organism evidence="6 7">
    <name type="scientific">Helicobacter mastomyrinus</name>
    <dbReference type="NCBI Taxonomy" id="287948"/>
    <lineage>
        <taxon>Bacteria</taxon>
        <taxon>Pseudomonadati</taxon>
        <taxon>Campylobacterota</taxon>
        <taxon>Epsilonproteobacteria</taxon>
        <taxon>Campylobacterales</taxon>
        <taxon>Helicobacteraceae</taxon>
        <taxon>Helicobacter</taxon>
    </lineage>
</organism>
<evidence type="ECO:0000256" key="1">
    <source>
        <dbReference type="ARBA" id="ARBA00009054"/>
    </source>
</evidence>
<dbReference type="EMBL" id="CP145316">
    <property type="protein sequence ID" value="XAM18754.1"/>
    <property type="molecule type" value="Genomic_DNA"/>
</dbReference>
<feature type="region of interest" description="Disordered" evidence="5">
    <location>
        <begin position="1"/>
        <end position="32"/>
    </location>
</feature>
<dbReference type="NCBIfam" id="NF010747">
    <property type="entry name" value="PRK14149.1"/>
    <property type="match status" value="1"/>
</dbReference>
<evidence type="ECO:0000256" key="4">
    <source>
        <dbReference type="RuleBase" id="RU004478"/>
    </source>
</evidence>
<name>A0ABZ3F9P1_9HELI</name>
<dbReference type="Proteomes" id="UP001434737">
    <property type="component" value="Chromosome"/>
</dbReference>
<dbReference type="Gene3D" id="3.90.20.20">
    <property type="match status" value="1"/>
</dbReference>
<dbReference type="Gene3D" id="2.30.22.10">
    <property type="entry name" value="Head domain of nucleotide exchange factor GrpE"/>
    <property type="match status" value="1"/>
</dbReference>
<keyword evidence="3" id="KW-0346">Stress response</keyword>
<protein>
    <recommendedName>
        <fullName evidence="3">Protein GrpE</fullName>
    </recommendedName>
    <alternativeName>
        <fullName evidence="3">HSP-70 cofactor</fullName>
    </alternativeName>
</protein>
<dbReference type="PRINTS" id="PR00773">
    <property type="entry name" value="GRPEPROTEIN"/>
</dbReference>
<dbReference type="CDD" id="cd00446">
    <property type="entry name" value="GrpE"/>
    <property type="match status" value="1"/>
</dbReference>
<gene>
    <name evidence="3 6" type="primary">grpE</name>
    <name evidence="6" type="ORF">V3I05_03480</name>
</gene>
<feature type="compositionally biased region" description="Polar residues" evidence="5">
    <location>
        <begin position="16"/>
        <end position="29"/>
    </location>
</feature>
<keyword evidence="2 3" id="KW-0143">Chaperone</keyword>
<dbReference type="PANTHER" id="PTHR21237">
    <property type="entry name" value="GRPE PROTEIN"/>
    <property type="match status" value="1"/>
</dbReference>
<keyword evidence="7" id="KW-1185">Reference proteome</keyword>
<dbReference type="NCBIfam" id="NF010738">
    <property type="entry name" value="PRK14140.1"/>
    <property type="match status" value="1"/>
</dbReference>
<dbReference type="InterPro" id="IPR000740">
    <property type="entry name" value="GrpE"/>
</dbReference>
<evidence type="ECO:0000256" key="5">
    <source>
        <dbReference type="SAM" id="MobiDB-lite"/>
    </source>
</evidence>
<dbReference type="SUPFAM" id="SSF58014">
    <property type="entry name" value="Coiled-coil domain of nucleotide exchange factor GrpE"/>
    <property type="match status" value="1"/>
</dbReference>
<dbReference type="HAMAP" id="MF_01151">
    <property type="entry name" value="GrpE"/>
    <property type="match status" value="1"/>
</dbReference>